<evidence type="ECO:0000256" key="1">
    <source>
        <dbReference type="SAM" id="Phobius"/>
    </source>
</evidence>
<comment type="caution">
    <text evidence="2">The sequence shown here is derived from an EMBL/GenBank/DDBJ whole genome shotgun (WGS) entry which is preliminary data.</text>
</comment>
<dbReference type="GeneID" id="36534938"/>
<evidence type="ECO:0000313" key="3">
    <source>
        <dbReference type="Proteomes" id="UP000234474"/>
    </source>
</evidence>
<feature type="transmembrane region" description="Helical" evidence="1">
    <location>
        <begin position="37"/>
        <end position="54"/>
    </location>
</feature>
<evidence type="ECO:0000313" key="2">
    <source>
        <dbReference type="EMBL" id="PKX92727.1"/>
    </source>
</evidence>
<keyword evidence="1" id="KW-0812">Transmembrane</keyword>
<accession>A0A2I1C541</accession>
<reference evidence="3" key="1">
    <citation type="journal article" date="2018" name="Proc. Natl. Acad. Sci. U.S.A.">
        <title>Linking secondary metabolites to gene clusters through genome sequencing of six diverse Aspergillus species.</title>
        <authorList>
            <person name="Kaerboelling I."/>
            <person name="Vesth T.C."/>
            <person name="Frisvad J.C."/>
            <person name="Nybo J.L."/>
            <person name="Theobald S."/>
            <person name="Kuo A."/>
            <person name="Bowyer P."/>
            <person name="Matsuda Y."/>
            <person name="Mondo S."/>
            <person name="Lyhne E.K."/>
            <person name="Kogle M.E."/>
            <person name="Clum A."/>
            <person name="Lipzen A."/>
            <person name="Salamov A."/>
            <person name="Ngan C.Y."/>
            <person name="Daum C."/>
            <person name="Chiniquy J."/>
            <person name="Barry K."/>
            <person name="LaButti K."/>
            <person name="Haridas S."/>
            <person name="Simmons B.A."/>
            <person name="Magnuson J.K."/>
            <person name="Mortensen U.H."/>
            <person name="Larsen T.O."/>
            <person name="Grigoriev I.V."/>
            <person name="Baker S.E."/>
            <person name="Andersen M.R."/>
        </authorList>
    </citation>
    <scope>NUCLEOTIDE SEQUENCE [LARGE SCALE GENOMIC DNA]</scope>
    <source>
        <strain evidence="3">IBT 16806</strain>
    </source>
</reference>
<dbReference type="Proteomes" id="UP000234474">
    <property type="component" value="Unassembled WGS sequence"/>
</dbReference>
<organism evidence="2 3">
    <name type="scientific">Aspergillus novofumigatus (strain IBT 16806)</name>
    <dbReference type="NCBI Taxonomy" id="1392255"/>
    <lineage>
        <taxon>Eukaryota</taxon>
        <taxon>Fungi</taxon>
        <taxon>Dikarya</taxon>
        <taxon>Ascomycota</taxon>
        <taxon>Pezizomycotina</taxon>
        <taxon>Eurotiomycetes</taxon>
        <taxon>Eurotiomycetidae</taxon>
        <taxon>Eurotiales</taxon>
        <taxon>Aspergillaceae</taxon>
        <taxon>Aspergillus</taxon>
        <taxon>Aspergillus subgen. Fumigati</taxon>
    </lineage>
</organism>
<keyword evidence="3" id="KW-1185">Reference proteome</keyword>
<dbReference type="RefSeq" id="XP_024681322.1">
    <property type="nucleotide sequence ID" value="XM_024827613.1"/>
</dbReference>
<name>A0A2I1C541_ASPN1</name>
<dbReference type="AlphaFoldDB" id="A0A2I1C541"/>
<proteinExistence type="predicted"/>
<keyword evidence="1" id="KW-1133">Transmembrane helix</keyword>
<dbReference type="VEuPathDB" id="FungiDB:P174DRAFT_442596"/>
<protein>
    <submittedName>
        <fullName evidence="2">Uncharacterized protein</fullName>
    </submittedName>
</protein>
<gene>
    <name evidence="2" type="ORF">P174DRAFT_442596</name>
</gene>
<keyword evidence="1" id="KW-0472">Membrane</keyword>
<feature type="transmembrane region" description="Helical" evidence="1">
    <location>
        <begin position="12"/>
        <end position="31"/>
    </location>
</feature>
<dbReference type="EMBL" id="MSZS01000005">
    <property type="protein sequence ID" value="PKX92727.1"/>
    <property type="molecule type" value="Genomic_DNA"/>
</dbReference>
<sequence>MGLCGDFLRQANAILLSASPSATGILIAPTFEDLSPLITHYLVIILLLANQLSARYMLGKPWKECTYVATRLLTLFR</sequence>